<evidence type="ECO:0000313" key="3">
    <source>
        <dbReference type="Proteomes" id="UP000824120"/>
    </source>
</evidence>
<proteinExistence type="predicted"/>
<organism evidence="2 3">
    <name type="scientific">Solanum commersonii</name>
    <name type="common">Commerson's wild potato</name>
    <name type="synonym">Commerson's nightshade</name>
    <dbReference type="NCBI Taxonomy" id="4109"/>
    <lineage>
        <taxon>Eukaryota</taxon>
        <taxon>Viridiplantae</taxon>
        <taxon>Streptophyta</taxon>
        <taxon>Embryophyta</taxon>
        <taxon>Tracheophyta</taxon>
        <taxon>Spermatophyta</taxon>
        <taxon>Magnoliopsida</taxon>
        <taxon>eudicotyledons</taxon>
        <taxon>Gunneridae</taxon>
        <taxon>Pentapetalae</taxon>
        <taxon>asterids</taxon>
        <taxon>lamiids</taxon>
        <taxon>Solanales</taxon>
        <taxon>Solanaceae</taxon>
        <taxon>Solanoideae</taxon>
        <taxon>Solaneae</taxon>
        <taxon>Solanum</taxon>
    </lineage>
</organism>
<evidence type="ECO:0000256" key="1">
    <source>
        <dbReference type="SAM" id="MobiDB-lite"/>
    </source>
</evidence>
<dbReference type="PANTHER" id="PTHR31286">
    <property type="entry name" value="GLYCINE-RICH CELL WALL STRUCTURAL PROTEIN 1.8-LIKE"/>
    <property type="match status" value="1"/>
</dbReference>
<name>A0A9J6B3M0_SOLCO</name>
<dbReference type="AlphaFoldDB" id="A0A9J6B3M0"/>
<dbReference type="Proteomes" id="UP000824120">
    <property type="component" value="Chromosome 1"/>
</dbReference>
<reference evidence="2 3" key="1">
    <citation type="submission" date="2020-09" db="EMBL/GenBank/DDBJ databases">
        <title>De no assembly of potato wild relative species, Solanum commersonii.</title>
        <authorList>
            <person name="Cho K."/>
        </authorList>
    </citation>
    <scope>NUCLEOTIDE SEQUENCE [LARGE SCALE GENOMIC DNA]</scope>
    <source>
        <strain evidence="2">LZ3.2</strain>
        <tissue evidence="2">Leaf</tissue>
    </source>
</reference>
<accession>A0A9J6B3M0</accession>
<dbReference type="PANTHER" id="PTHR31286:SF177">
    <property type="entry name" value="ENDONUCLEASE_EXONUCLEASE_PHOSPHATASE"/>
    <property type="match status" value="1"/>
</dbReference>
<protein>
    <submittedName>
        <fullName evidence="2">Uncharacterized protein</fullName>
    </submittedName>
</protein>
<feature type="compositionally biased region" description="Low complexity" evidence="1">
    <location>
        <begin position="30"/>
        <end position="44"/>
    </location>
</feature>
<comment type="caution">
    <text evidence="2">The sequence shown here is derived from an EMBL/GenBank/DDBJ whole genome shotgun (WGS) entry which is preliminary data.</text>
</comment>
<evidence type="ECO:0000313" key="2">
    <source>
        <dbReference type="EMBL" id="KAG5631341.1"/>
    </source>
</evidence>
<dbReference type="EMBL" id="JACXVP010000001">
    <property type="protein sequence ID" value="KAG5631341.1"/>
    <property type="molecule type" value="Genomic_DNA"/>
</dbReference>
<feature type="compositionally biased region" description="Polar residues" evidence="1">
    <location>
        <begin position="1"/>
        <end position="23"/>
    </location>
</feature>
<sequence length="224" mass="25572">MESSSHFSFGVKPTNTIPNNGGQQRPGKPSNSNSSRDVVSLSSSQEHLNVIAKGQKNIMLKDQEQDKGDTESQRQAQSIEPTPYTVVQTLTARLRQIQATHATSIEMVPSRHTTKQGQLPVIYDMDDLMKKLTVDCKYTLIDTTSIKRTRASMAKVKVQVYLTKSRPRHVWIGLDDEDLTIGRWQPMEYENIPTYCAYCKHQGYMIGESCNFKIRDEDFQRRKN</sequence>
<keyword evidence="3" id="KW-1185">Reference proteome</keyword>
<feature type="region of interest" description="Disordered" evidence="1">
    <location>
        <begin position="1"/>
        <end position="45"/>
    </location>
</feature>
<dbReference type="InterPro" id="IPR040256">
    <property type="entry name" value="At4g02000-like"/>
</dbReference>
<gene>
    <name evidence="2" type="ORF">H5410_003058</name>
</gene>
<dbReference type="OrthoDB" id="1002340at2759"/>